<proteinExistence type="predicted"/>
<comment type="caution">
    <text evidence="2">The sequence shown here is derived from an EMBL/GenBank/DDBJ whole genome shotgun (WGS) entry which is preliminary data.</text>
</comment>
<evidence type="ECO:0000256" key="1">
    <source>
        <dbReference type="SAM" id="MobiDB-lite"/>
    </source>
</evidence>
<accession>A0AA88AYA8</accession>
<keyword evidence="3" id="KW-1185">Reference proteome</keyword>
<reference evidence="2" key="1">
    <citation type="submission" date="2023-07" db="EMBL/GenBank/DDBJ databases">
        <title>draft genome sequence of fig (Ficus carica).</title>
        <authorList>
            <person name="Takahashi T."/>
            <person name="Nishimura K."/>
        </authorList>
    </citation>
    <scope>NUCLEOTIDE SEQUENCE</scope>
</reference>
<feature type="compositionally biased region" description="Basic and acidic residues" evidence="1">
    <location>
        <begin position="49"/>
        <end position="59"/>
    </location>
</feature>
<organism evidence="2 3">
    <name type="scientific">Ficus carica</name>
    <name type="common">Common fig</name>
    <dbReference type="NCBI Taxonomy" id="3494"/>
    <lineage>
        <taxon>Eukaryota</taxon>
        <taxon>Viridiplantae</taxon>
        <taxon>Streptophyta</taxon>
        <taxon>Embryophyta</taxon>
        <taxon>Tracheophyta</taxon>
        <taxon>Spermatophyta</taxon>
        <taxon>Magnoliopsida</taxon>
        <taxon>eudicotyledons</taxon>
        <taxon>Gunneridae</taxon>
        <taxon>Pentapetalae</taxon>
        <taxon>rosids</taxon>
        <taxon>fabids</taxon>
        <taxon>Rosales</taxon>
        <taxon>Moraceae</taxon>
        <taxon>Ficeae</taxon>
        <taxon>Ficus</taxon>
    </lineage>
</organism>
<evidence type="ECO:0000313" key="2">
    <source>
        <dbReference type="EMBL" id="GMN55681.1"/>
    </source>
</evidence>
<gene>
    <name evidence="2" type="ORF">TIFTF001_024809</name>
</gene>
<sequence length="59" mass="6932">MKTKRHWREITINCPSKFTLFFPRKDLSLSRREIAPKKDCALGSTSSSVERDRDFEGEE</sequence>
<dbReference type="Proteomes" id="UP001187192">
    <property type="component" value="Unassembled WGS sequence"/>
</dbReference>
<evidence type="ECO:0000313" key="3">
    <source>
        <dbReference type="Proteomes" id="UP001187192"/>
    </source>
</evidence>
<feature type="region of interest" description="Disordered" evidence="1">
    <location>
        <begin position="40"/>
        <end position="59"/>
    </location>
</feature>
<dbReference type="AlphaFoldDB" id="A0AA88AYA8"/>
<protein>
    <submittedName>
        <fullName evidence="2">Uncharacterized protein</fullName>
    </submittedName>
</protein>
<dbReference type="EMBL" id="BTGU01000058">
    <property type="protein sequence ID" value="GMN55681.1"/>
    <property type="molecule type" value="Genomic_DNA"/>
</dbReference>
<dbReference type="Gramene" id="FCD_00025477-RA">
    <property type="protein sequence ID" value="FCD_00025477-RA:cds"/>
    <property type="gene ID" value="FCD_00025477"/>
</dbReference>
<name>A0AA88AYA8_FICCA</name>